<keyword evidence="1" id="KW-0472">Membrane</keyword>
<evidence type="ECO:0000313" key="3">
    <source>
        <dbReference type="Proteomes" id="UP001213680"/>
    </source>
</evidence>
<feature type="transmembrane region" description="Helical" evidence="1">
    <location>
        <begin position="528"/>
        <end position="550"/>
    </location>
</feature>
<protein>
    <submittedName>
        <fullName evidence="2">DUF2334 domain-containing protein</fullName>
    </submittedName>
</protein>
<keyword evidence="1" id="KW-0812">Transmembrane</keyword>
<sequence length="563" mass="64234">MRYKMIILILVLVAIPQISFAEEPNVTIVFSSETNDIPPEVYKLDALISHFSEKIDILRDTEVSKESFSGTTHLFYFGANPGTIPESTRERINQLDSPLYGIGYNVNQLDIFNKLETTTKQGVSKFYQARTDHFLTFESTDSILTVDGPTSIVHASSMHNDKKQAVIVQTDDHFYSGIHNLLNRSSLLVADSLFDFFKVESSNEHLGYLRLEDINPSTDPKLLEEVGNYLLDRDVPILLAVITVYAEPGSEQLVHYTDRPELLDVIQSLEKRGASVISHGYTHQYRSSETGEGFEFWDVENNQPVLVPSNETPPLLKKREAFSNNREYTEYVTTLLEGETAYMQSKLTNSIHKLVSLDLKPLGFEAPHYTMSHSGYALTSNYFSNIFGQVQFSNENWEVMGSTPYIAKPSLLHGMTLYPETIGYVRTDLPRPVDEMRRARDELMIVRDSMIGGFYHPYLGTEHLSDLVNMMESTPGFRWLDLREQNEWVRTENVSITATDGELTLQDDRSRVMSQLSLYAPTSFLERALLVLALITFVAVLTFLLYTLYLRGQRKKRLFKERG</sequence>
<dbReference type="RefSeq" id="WP_274356589.1">
    <property type="nucleotide sequence ID" value="NZ_CP118099.1"/>
</dbReference>
<evidence type="ECO:0000313" key="2">
    <source>
        <dbReference type="EMBL" id="WDH75429.1"/>
    </source>
</evidence>
<dbReference type="Pfam" id="PF10096">
    <property type="entry name" value="DUF2334"/>
    <property type="match status" value="1"/>
</dbReference>
<accession>A0ABY7WX39</accession>
<dbReference type="Proteomes" id="UP001213680">
    <property type="component" value="Chromosome"/>
</dbReference>
<keyword evidence="1" id="KW-1133">Transmembrane helix</keyword>
<evidence type="ECO:0000256" key="1">
    <source>
        <dbReference type="SAM" id="Phobius"/>
    </source>
</evidence>
<dbReference type="InterPro" id="IPR018763">
    <property type="entry name" value="DUF2334"/>
</dbReference>
<keyword evidence="3" id="KW-1185">Reference proteome</keyword>
<organism evidence="2 3">
    <name type="scientific">Exiguobacterium marinum</name>
    <dbReference type="NCBI Taxonomy" id="273528"/>
    <lineage>
        <taxon>Bacteria</taxon>
        <taxon>Bacillati</taxon>
        <taxon>Bacillota</taxon>
        <taxon>Bacilli</taxon>
        <taxon>Bacillales</taxon>
        <taxon>Bacillales Family XII. Incertae Sedis</taxon>
        <taxon>Exiguobacterium</taxon>
    </lineage>
</organism>
<reference evidence="2 3" key="1">
    <citation type="submission" date="2023-02" db="EMBL/GenBank/DDBJ databases">
        <title>A bacterium isolated from plastisphere.</title>
        <authorList>
            <person name="Sun Y."/>
        </authorList>
    </citation>
    <scope>NUCLEOTIDE SEQUENCE [LARGE SCALE GENOMIC DNA]</scope>
    <source>
        <strain evidence="3">a-1</strain>
    </source>
</reference>
<name>A0ABY7WX39_9BACL</name>
<proteinExistence type="predicted"/>
<gene>
    <name evidence="2" type="ORF">PTI97_11435</name>
</gene>
<dbReference type="EMBL" id="CP118099">
    <property type="protein sequence ID" value="WDH75429.1"/>
    <property type="molecule type" value="Genomic_DNA"/>
</dbReference>